<name>A0A0A9G6E4_ARUDO</name>
<dbReference type="EMBL" id="GBRH01179805">
    <property type="protein sequence ID" value="JAE18091.1"/>
    <property type="molecule type" value="Transcribed_RNA"/>
</dbReference>
<protein>
    <submittedName>
        <fullName evidence="1">Uncharacterized protein</fullName>
    </submittedName>
</protein>
<accession>A0A0A9G6E4</accession>
<organism evidence="1">
    <name type="scientific">Arundo donax</name>
    <name type="common">Giant reed</name>
    <name type="synonym">Donax arundinaceus</name>
    <dbReference type="NCBI Taxonomy" id="35708"/>
    <lineage>
        <taxon>Eukaryota</taxon>
        <taxon>Viridiplantae</taxon>
        <taxon>Streptophyta</taxon>
        <taxon>Embryophyta</taxon>
        <taxon>Tracheophyta</taxon>
        <taxon>Spermatophyta</taxon>
        <taxon>Magnoliopsida</taxon>
        <taxon>Liliopsida</taxon>
        <taxon>Poales</taxon>
        <taxon>Poaceae</taxon>
        <taxon>PACMAD clade</taxon>
        <taxon>Arundinoideae</taxon>
        <taxon>Arundineae</taxon>
        <taxon>Arundo</taxon>
    </lineage>
</organism>
<proteinExistence type="predicted"/>
<reference evidence="1" key="1">
    <citation type="submission" date="2014-09" db="EMBL/GenBank/DDBJ databases">
        <authorList>
            <person name="Magalhaes I.L.F."/>
            <person name="Oliveira U."/>
            <person name="Santos F.R."/>
            <person name="Vidigal T.H.D.A."/>
            <person name="Brescovit A.D."/>
            <person name="Santos A.J."/>
        </authorList>
    </citation>
    <scope>NUCLEOTIDE SEQUENCE</scope>
    <source>
        <tissue evidence="1">Shoot tissue taken approximately 20 cm above the soil surface</tissue>
    </source>
</reference>
<sequence>MIHVCLILQTAILVNNTAINKSFQTNFTYFNSFAVNLLGFWIENDNPAGHSSPAICLESLLNLF</sequence>
<reference evidence="1" key="2">
    <citation type="journal article" date="2015" name="Data Brief">
        <title>Shoot transcriptome of the giant reed, Arundo donax.</title>
        <authorList>
            <person name="Barrero R.A."/>
            <person name="Guerrero F.D."/>
            <person name="Moolhuijzen P."/>
            <person name="Goolsby J.A."/>
            <person name="Tidwell J."/>
            <person name="Bellgard S.E."/>
            <person name="Bellgard M.I."/>
        </authorList>
    </citation>
    <scope>NUCLEOTIDE SEQUENCE</scope>
    <source>
        <tissue evidence="1">Shoot tissue taken approximately 20 cm above the soil surface</tissue>
    </source>
</reference>
<evidence type="ECO:0000313" key="1">
    <source>
        <dbReference type="EMBL" id="JAE18091.1"/>
    </source>
</evidence>
<dbReference type="AlphaFoldDB" id="A0A0A9G6E4"/>
<dbReference type="EMBL" id="GBRH01206198">
    <property type="protein sequence ID" value="JAD91697.1"/>
    <property type="molecule type" value="Transcribed_RNA"/>
</dbReference>